<dbReference type="GeneID" id="63799671"/>
<evidence type="ECO:0000313" key="3">
    <source>
        <dbReference type="Proteomes" id="UP000193922"/>
    </source>
</evidence>
<dbReference type="RefSeq" id="XP_040745350.1">
    <property type="nucleotide sequence ID" value="XM_040883023.1"/>
</dbReference>
<feature type="chain" id="PRO_5013231519" evidence="1">
    <location>
        <begin position="28"/>
        <end position="195"/>
    </location>
</feature>
<gene>
    <name evidence="2" type="ORF">DL89DRAFT_103927</name>
</gene>
<feature type="signal peptide" evidence="1">
    <location>
        <begin position="1"/>
        <end position="27"/>
    </location>
</feature>
<evidence type="ECO:0000313" key="2">
    <source>
        <dbReference type="EMBL" id="ORX71926.1"/>
    </source>
</evidence>
<name>A0A1Y1WFA6_9FUNG</name>
<dbReference type="Proteomes" id="UP000193922">
    <property type="component" value="Unassembled WGS sequence"/>
</dbReference>
<dbReference type="AlphaFoldDB" id="A0A1Y1WFA6"/>
<sequence length="195" mass="21654">MGYKLALGKLLHVFLPLFLLAPPGAKLRVCLQPRAPSDPTALPFAPLTNAHPPRPYSSACQPYSLALLFSQPTGGKAQGPFNYPRIEASPLGQPGRVKEGVARHQPTATWLWAIAATPGAWNVIWRAGGKRRNGENPLNHLVRGREIPHYLVVVGGLVFYKEIRPWSLARVLEPFLHMPFSSPFYSLYYWTSFCA</sequence>
<accession>A0A1Y1WFA6</accession>
<keyword evidence="3" id="KW-1185">Reference proteome</keyword>
<dbReference type="EMBL" id="MCFD01000003">
    <property type="protein sequence ID" value="ORX71926.1"/>
    <property type="molecule type" value="Genomic_DNA"/>
</dbReference>
<protein>
    <submittedName>
        <fullName evidence="2">Uncharacterized protein</fullName>
    </submittedName>
</protein>
<proteinExistence type="predicted"/>
<evidence type="ECO:0000256" key="1">
    <source>
        <dbReference type="SAM" id="SignalP"/>
    </source>
</evidence>
<keyword evidence="1" id="KW-0732">Signal</keyword>
<reference evidence="2 3" key="1">
    <citation type="submission" date="2016-07" db="EMBL/GenBank/DDBJ databases">
        <title>Pervasive Adenine N6-methylation of Active Genes in Fungi.</title>
        <authorList>
            <consortium name="DOE Joint Genome Institute"/>
            <person name="Mondo S.J."/>
            <person name="Dannebaum R.O."/>
            <person name="Kuo R.C."/>
            <person name="Labutti K."/>
            <person name="Haridas S."/>
            <person name="Kuo A."/>
            <person name="Salamov A."/>
            <person name="Ahrendt S.R."/>
            <person name="Lipzen A."/>
            <person name="Sullivan W."/>
            <person name="Andreopoulos W.B."/>
            <person name="Clum A."/>
            <person name="Lindquist E."/>
            <person name="Daum C."/>
            <person name="Ramamoorthy G.K."/>
            <person name="Gryganskyi A."/>
            <person name="Culley D."/>
            <person name="Magnuson J.K."/>
            <person name="James T.Y."/>
            <person name="O'Malley M.A."/>
            <person name="Stajich J.E."/>
            <person name="Spatafora J.W."/>
            <person name="Visel A."/>
            <person name="Grigoriev I.V."/>
        </authorList>
    </citation>
    <scope>NUCLEOTIDE SEQUENCE [LARGE SCALE GENOMIC DNA]</scope>
    <source>
        <strain evidence="2 3">ATCC 12442</strain>
    </source>
</reference>
<comment type="caution">
    <text evidence="2">The sequence shown here is derived from an EMBL/GenBank/DDBJ whole genome shotgun (WGS) entry which is preliminary data.</text>
</comment>
<organism evidence="2 3">
    <name type="scientific">Linderina pennispora</name>
    <dbReference type="NCBI Taxonomy" id="61395"/>
    <lineage>
        <taxon>Eukaryota</taxon>
        <taxon>Fungi</taxon>
        <taxon>Fungi incertae sedis</taxon>
        <taxon>Zoopagomycota</taxon>
        <taxon>Kickxellomycotina</taxon>
        <taxon>Kickxellomycetes</taxon>
        <taxon>Kickxellales</taxon>
        <taxon>Kickxellaceae</taxon>
        <taxon>Linderina</taxon>
    </lineage>
</organism>